<feature type="region of interest" description="Disordered" evidence="4">
    <location>
        <begin position="910"/>
        <end position="956"/>
    </location>
</feature>
<feature type="compositionally biased region" description="Polar residues" evidence="4">
    <location>
        <begin position="259"/>
        <end position="271"/>
    </location>
</feature>
<feature type="region of interest" description="Disordered" evidence="4">
    <location>
        <begin position="135"/>
        <end position="159"/>
    </location>
</feature>
<keyword evidence="3" id="KW-0479">Metal-binding</keyword>
<feature type="compositionally biased region" description="Polar residues" evidence="4">
    <location>
        <begin position="349"/>
        <end position="358"/>
    </location>
</feature>
<feature type="compositionally biased region" description="Polar residues" evidence="4">
    <location>
        <begin position="143"/>
        <end position="157"/>
    </location>
</feature>
<sequence length="1510" mass="165403">MNDAIVIVKQRNSLLHLLRHVIPVTDFTPKSPCPAMTLPEPAWRVKSRPCPFYRQGFCFFADSCNFLHTAPSQGPQGTTVAVETPKCQVYHTPRPSSVEPPLISVESPNSDCSNRSPRIASLLLALKDVLGDPQDHVLDDHTNSSNTSRSAGSTTLGIDSVPRSKLKEFTFPIFPRAPASNDSSGPAFNDQHSLQHCSGTNGSDTSSSLQQPDIIDSIPASELKECSFPLSPRAAAPNDFSGPAFSDQHSLEHCFGTNDLDTSSSLQQPDITDSVPGSELKECSFPLSPRAAAPNDSSGPAFNNQHSLEHCSGTNDLDTSSSLQQPDTILDDTDTLRIDPSLPYDQPLIHTTSSSPVTEDNEEVQYAYIQPGVRDNLLSPVEISPLNLTGFGRRSMDMTTVNGDGAQRPPLTLARSPPRSPCPTSTFDLLASPFGSPGVRVLSPRLSAFIGMYSIISDTSNTKSDDHDSDLDSPRAHRMSEVAKVLEVSPSAPEVAVAENDNSSTLSALIQVPGSSHEGIETVAEDRCSEMNEVIGNKGFEEDLIEDGVQAQTDSKESYEEVEADKRFSSIPQSLAESQETSARIEDRQSMQQEINLSHQTPPHFLQSCQMQMSGNEETVRLTTVFDVERTRSAQSTPDSPPANSPVKTVSPVVEVLPDARISKLSLSRSPPIHNPPSPAGEEKESQEVEKEYTASVKARQSSLDSISRNQSEDVGSFVSLYDAYSDRSSSPPQETSLNEFHQSQSVDSMPGESSSISTPLSCTPEPEFTLPSSERQSRVMGVPVDAGSPDPSRHSFLSRRSDSLHSPFAIRPEDRDMIREVDDVDMPTTTDSSRKISLGWRRSRTSSHSNKSTRTSRTSRTISRQVLDSPRSPPAADDPPSLVSSPLNSVPPVASRLKPLRLSVIINSQSQSTRSAVSSVSTSHTQQPLQHRRVSVSNPSVSSNRRISHNPSLSSTFSAVSDRMRNSLRCSDNRTPSPLTTDNFPHLPTFGTPQSAPLSHSQIWRRASISIASPDECFRASSQLSQLSEPAIRPIYEEEDDHDTYEIYDQYPEYNDHSNTDTHSQTYRRSIPTPSIPTSPPSARVSQPPSRPVYHAVSTAKPTLMFAIASDDVAEVKRVLESGDAGPNDAVGPQTALEFALTNGQLVNKMDIVKTLLAYGADPRAVKQYNGIQRRGSVMVEDLISGNVPGDVQEPPSDNAVTSLMDEIDPALKYYVERADAPHTRRTSALIHRSFFRPLARVRYELIGQDCVLEQLFRVLSMQSRGLSVAPIVVLLCGPSGHGKSLLARKFGSLLDVPTHTVNMTTLRSTHDLWQSHSMSPYETPTTCTLAEFLINNEGKRCIVVLDEIEKTDEKALWSLLMPWELGRCSFEAGNRHIDVRNVVWLGTSNIGHELVFKHQESRTRPDDMVSREEYVDLMGLLRPLVTERLGASVLSRVTTVLPFVPFTLEEKKAICSEALYSLGGEDARSLSVQTVEDVIRDALENYCPIEGARSLHRAISNQLIDIMI</sequence>
<feature type="region of interest" description="Disordered" evidence="4">
    <location>
        <begin position="631"/>
        <end position="652"/>
    </location>
</feature>
<comment type="caution">
    <text evidence="6">The sequence shown here is derived from an EMBL/GenBank/DDBJ whole genome shotgun (WGS) entry which is preliminary data.</text>
</comment>
<dbReference type="InterPro" id="IPR027417">
    <property type="entry name" value="P-loop_NTPase"/>
</dbReference>
<dbReference type="Gene3D" id="3.40.50.300">
    <property type="entry name" value="P-loop containing nucleotide triphosphate hydrolases"/>
    <property type="match status" value="1"/>
</dbReference>
<dbReference type="PRINTS" id="PR00300">
    <property type="entry name" value="CLPPROTEASEA"/>
</dbReference>
<dbReference type="InterPro" id="IPR036770">
    <property type="entry name" value="Ankyrin_rpt-contain_sf"/>
</dbReference>
<dbReference type="GO" id="GO:0005524">
    <property type="term" value="F:ATP binding"/>
    <property type="evidence" value="ECO:0007669"/>
    <property type="project" value="UniProtKB-KW"/>
</dbReference>
<feature type="region of interest" description="Disordered" evidence="4">
    <location>
        <begin position="403"/>
        <end position="423"/>
    </location>
</feature>
<feature type="compositionally biased region" description="Basic and acidic residues" evidence="4">
    <location>
        <begin position="812"/>
        <end position="822"/>
    </location>
</feature>
<dbReference type="InterPro" id="IPR000571">
    <property type="entry name" value="Znf_CCCH"/>
</dbReference>
<evidence type="ECO:0000256" key="4">
    <source>
        <dbReference type="SAM" id="MobiDB-lite"/>
    </source>
</evidence>
<feature type="domain" description="C3H1-type" evidence="5">
    <location>
        <begin position="44"/>
        <end position="71"/>
    </location>
</feature>
<keyword evidence="2" id="KW-0067">ATP-binding</keyword>
<dbReference type="GO" id="GO:0034605">
    <property type="term" value="P:cellular response to heat"/>
    <property type="evidence" value="ECO:0007669"/>
    <property type="project" value="TreeGrafter"/>
</dbReference>
<dbReference type="Proteomes" id="UP000629468">
    <property type="component" value="Unassembled WGS sequence"/>
</dbReference>
<dbReference type="InterPro" id="IPR011704">
    <property type="entry name" value="ATPase_dyneun-rel_AAA"/>
</dbReference>
<dbReference type="InterPro" id="IPR050130">
    <property type="entry name" value="ClpA_ClpB"/>
</dbReference>
<feature type="region of interest" description="Disordered" evidence="4">
    <location>
        <begin position="177"/>
        <end position="211"/>
    </location>
</feature>
<gene>
    <name evidence="6" type="ORF">Agabi119p4_3338</name>
</gene>
<feature type="compositionally biased region" description="Basic and acidic residues" evidence="4">
    <location>
        <begin position="681"/>
        <end position="693"/>
    </location>
</feature>
<dbReference type="PROSITE" id="PS50103">
    <property type="entry name" value="ZF_C3H1"/>
    <property type="match status" value="1"/>
</dbReference>
<keyword evidence="3" id="KW-0862">Zinc</keyword>
<evidence type="ECO:0000313" key="6">
    <source>
        <dbReference type="EMBL" id="KAF7778993.1"/>
    </source>
</evidence>
<feature type="region of interest" description="Disordered" evidence="4">
    <location>
        <begin position="1053"/>
        <end position="1094"/>
    </location>
</feature>
<dbReference type="EMBL" id="JABXXO010000004">
    <property type="protein sequence ID" value="KAF7778993.1"/>
    <property type="molecule type" value="Genomic_DNA"/>
</dbReference>
<dbReference type="PANTHER" id="PTHR11638">
    <property type="entry name" value="ATP-DEPENDENT CLP PROTEASE"/>
    <property type="match status" value="1"/>
</dbReference>
<feature type="compositionally biased region" description="Polar residues" evidence="4">
    <location>
        <begin position="727"/>
        <end position="762"/>
    </location>
</feature>
<evidence type="ECO:0000259" key="5">
    <source>
        <dbReference type="PROSITE" id="PS50103"/>
    </source>
</evidence>
<feature type="compositionally biased region" description="Polar residues" evidence="4">
    <location>
        <begin position="295"/>
        <end position="322"/>
    </location>
</feature>
<dbReference type="GO" id="GO:0016887">
    <property type="term" value="F:ATP hydrolysis activity"/>
    <property type="evidence" value="ECO:0007669"/>
    <property type="project" value="InterPro"/>
</dbReference>
<feature type="zinc finger region" description="C3H1-type" evidence="3">
    <location>
        <begin position="44"/>
        <end position="71"/>
    </location>
</feature>
<feature type="compositionally biased region" description="Low complexity" evidence="4">
    <location>
        <begin position="879"/>
        <end position="890"/>
    </location>
</feature>
<dbReference type="SUPFAM" id="SSF52540">
    <property type="entry name" value="P-loop containing nucleoside triphosphate hydrolases"/>
    <property type="match status" value="1"/>
</dbReference>
<evidence type="ECO:0000256" key="3">
    <source>
        <dbReference type="PROSITE-ProRule" id="PRU00723"/>
    </source>
</evidence>
<feature type="compositionally biased region" description="Low complexity" evidence="4">
    <location>
        <begin position="847"/>
        <end position="871"/>
    </location>
</feature>
<accession>A0A8H7F6X1</accession>
<keyword evidence="1" id="KW-0547">Nucleotide-binding</keyword>
<feature type="region of interest" description="Disordered" evidence="4">
    <location>
        <begin position="256"/>
        <end position="359"/>
    </location>
</feature>
<feature type="compositionally biased region" description="Polar residues" evidence="4">
    <location>
        <begin position="180"/>
        <end position="211"/>
    </location>
</feature>
<feature type="compositionally biased region" description="Low complexity" evidence="4">
    <location>
        <begin position="936"/>
        <end position="946"/>
    </location>
</feature>
<dbReference type="PANTHER" id="PTHR11638:SF18">
    <property type="entry name" value="HEAT SHOCK PROTEIN 104"/>
    <property type="match status" value="1"/>
</dbReference>
<dbReference type="SMART" id="SM00356">
    <property type="entry name" value="ZnF_C3H1"/>
    <property type="match status" value="1"/>
</dbReference>
<evidence type="ECO:0000313" key="7">
    <source>
        <dbReference type="Proteomes" id="UP000629468"/>
    </source>
</evidence>
<reference evidence="6 7" key="1">
    <citation type="journal article" name="Sci. Rep.">
        <title>Telomere-to-telomere assembled and centromere annotated genomes of the two main subspecies of the button mushroom Agaricus bisporus reveal especially polymorphic chromosome ends.</title>
        <authorList>
            <person name="Sonnenberg A.S.M."/>
            <person name="Sedaghat-Telgerd N."/>
            <person name="Lavrijssen B."/>
            <person name="Ohm R.A."/>
            <person name="Hendrickx P.M."/>
            <person name="Scholtmeijer K."/>
            <person name="Baars J.J.P."/>
            <person name="van Peer A."/>
        </authorList>
    </citation>
    <scope>NUCLEOTIDE SEQUENCE [LARGE SCALE GENOMIC DNA]</scope>
    <source>
        <strain evidence="6 7">H119_p4</strain>
    </source>
</reference>
<name>A0A8H7F6X1_AGABI</name>
<dbReference type="Pfam" id="PF07728">
    <property type="entry name" value="AAA_5"/>
    <property type="match status" value="1"/>
</dbReference>
<dbReference type="GO" id="GO:0008270">
    <property type="term" value="F:zinc ion binding"/>
    <property type="evidence" value="ECO:0007669"/>
    <property type="project" value="UniProtKB-KW"/>
</dbReference>
<dbReference type="GO" id="GO:0005737">
    <property type="term" value="C:cytoplasm"/>
    <property type="evidence" value="ECO:0007669"/>
    <property type="project" value="TreeGrafter"/>
</dbReference>
<organism evidence="6 7">
    <name type="scientific">Agaricus bisporus var. burnettii</name>
    <dbReference type="NCBI Taxonomy" id="192524"/>
    <lineage>
        <taxon>Eukaryota</taxon>
        <taxon>Fungi</taxon>
        <taxon>Dikarya</taxon>
        <taxon>Basidiomycota</taxon>
        <taxon>Agaricomycotina</taxon>
        <taxon>Agaricomycetes</taxon>
        <taxon>Agaricomycetidae</taxon>
        <taxon>Agaricales</taxon>
        <taxon>Agaricineae</taxon>
        <taxon>Agaricaceae</taxon>
        <taxon>Agaricus</taxon>
    </lineage>
</organism>
<feature type="compositionally biased region" description="Polar residues" evidence="4">
    <location>
        <begin position="699"/>
        <end position="712"/>
    </location>
</feature>
<evidence type="ECO:0000256" key="1">
    <source>
        <dbReference type="ARBA" id="ARBA00022741"/>
    </source>
</evidence>
<evidence type="ECO:0000256" key="2">
    <source>
        <dbReference type="ARBA" id="ARBA00022840"/>
    </source>
</evidence>
<keyword evidence="3" id="KW-0863">Zinc-finger</keyword>
<feature type="compositionally biased region" description="Low complexity" evidence="4">
    <location>
        <begin position="910"/>
        <end position="928"/>
    </location>
</feature>
<feature type="region of interest" description="Disordered" evidence="4">
    <location>
        <begin position="665"/>
        <end position="712"/>
    </location>
</feature>
<proteinExistence type="predicted"/>
<feature type="region of interest" description="Disordered" evidence="4">
    <location>
        <begin position="725"/>
        <end position="890"/>
    </location>
</feature>
<dbReference type="Gene3D" id="1.25.40.20">
    <property type="entry name" value="Ankyrin repeat-containing domain"/>
    <property type="match status" value="1"/>
</dbReference>
<protein>
    <recommendedName>
        <fullName evidence="5">C3H1-type domain-containing protein</fullName>
    </recommendedName>
</protein>
<dbReference type="InterPro" id="IPR001270">
    <property type="entry name" value="ClpA/B"/>
</dbReference>